<keyword evidence="2" id="KW-1185">Reference proteome</keyword>
<dbReference type="Proteomes" id="UP001497527">
    <property type="component" value="Unassembled WGS sequence"/>
</dbReference>
<evidence type="ECO:0000313" key="2">
    <source>
        <dbReference type="Proteomes" id="UP001497527"/>
    </source>
</evidence>
<reference evidence="1 2" key="1">
    <citation type="submission" date="2024-05" db="EMBL/GenBank/DDBJ databases">
        <authorList>
            <person name="Duchaud E."/>
        </authorList>
    </citation>
    <scope>NUCLEOTIDE SEQUENCE [LARGE SCALE GENOMIC DNA]</scope>
    <source>
        <strain evidence="1">Ena-SAMPLE-TAB-13-05-2024-13:56:06:370-140308</strain>
    </source>
</reference>
<comment type="caution">
    <text evidence="1">The sequence shown here is derived from an EMBL/GenBank/DDBJ whole genome shotgun (WGS) entry which is preliminary data.</text>
</comment>
<dbReference type="SUPFAM" id="SSF56281">
    <property type="entry name" value="Metallo-hydrolase/oxidoreductase"/>
    <property type="match status" value="1"/>
</dbReference>
<organism evidence="1 2">
    <name type="scientific">Tenacibaculum polynesiense</name>
    <dbReference type="NCBI Taxonomy" id="3137857"/>
    <lineage>
        <taxon>Bacteria</taxon>
        <taxon>Pseudomonadati</taxon>
        <taxon>Bacteroidota</taxon>
        <taxon>Flavobacteriia</taxon>
        <taxon>Flavobacteriales</taxon>
        <taxon>Flavobacteriaceae</taxon>
        <taxon>Tenacibaculum</taxon>
    </lineage>
</organism>
<name>A0ABP1F3Q8_9FLAO</name>
<dbReference type="RefSeq" id="WP_348718685.1">
    <property type="nucleotide sequence ID" value="NZ_CAXJIO010000016.1"/>
</dbReference>
<dbReference type="InterPro" id="IPR036866">
    <property type="entry name" value="RibonucZ/Hydroxyglut_hydro"/>
</dbReference>
<dbReference type="EMBL" id="CAXJIO010000016">
    <property type="protein sequence ID" value="CAL2104369.1"/>
    <property type="molecule type" value="Genomic_DNA"/>
</dbReference>
<sequence>MFNATTKNTLEEDISILVKVNNHPWNYLCECGEASKLSIKEIQNCNAIFISHAHIDHFINFDTIIRHQIGIERKVTICGPQHIATQVQHKLKAYTWNLIHKKALSYEVKEMISDNEIVTYELFPPLWDFKEVSRTNSNILFADKKFEVRGTLLDHKTPTLAYKFIEFDTVSFNISKTNFQGGKWVKELKEAFDKKLDHQIIQIEDAEYKAQDLFHLLEPKKGNTLGIIMDHAPSEINHKKIKTHFLNCDTVFIESFYKNEDQQFAELNYHSYAKMSGQIMKASVVKEAIPVHFSRKYNSEEIEELRQEFQEAFTNFQKQ</sequence>
<accession>A0ABP1F3Q8</accession>
<protein>
    <submittedName>
        <fullName evidence="1">Ribonuclease Z</fullName>
    </submittedName>
</protein>
<gene>
    <name evidence="1" type="ORF">T190423A01A_70062</name>
</gene>
<evidence type="ECO:0000313" key="1">
    <source>
        <dbReference type="EMBL" id="CAL2104369.1"/>
    </source>
</evidence>
<proteinExistence type="predicted"/>
<dbReference type="PANTHER" id="PTHR46018">
    <property type="entry name" value="ZINC PHOSPHODIESTERASE ELAC PROTEIN 1"/>
    <property type="match status" value="1"/>
</dbReference>
<dbReference type="PANTHER" id="PTHR46018:SF2">
    <property type="entry name" value="ZINC PHOSPHODIESTERASE ELAC PROTEIN 1"/>
    <property type="match status" value="1"/>
</dbReference>
<dbReference type="Gene3D" id="3.60.15.10">
    <property type="entry name" value="Ribonuclease Z/Hydroxyacylglutathione hydrolase-like"/>
    <property type="match status" value="1"/>
</dbReference>